<comment type="caution">
    <text evidence="2">The sequence shown here is derived from an EMBL/GenBank/DDBJ whole genome shotgun (WGS) entry which is preliminary data.</text>
</comment>
<keyword evidence="3" id="KW-1185">Reference proteome</keyword>
<gene>
    <name evidence="2" type="ORF">I2I05_19225</name>
</gene>
<evidence type="ECO:0008006" key="4">
    <source>
        <dbReference type="Google" id="ProtNLM"/>
    </source>
</evidence>
<feature type="compositionally biased region" description="Polar residues" evidence="1">
    <location>
        <begin position="132"/>
        <end position="150"/>
    </location>
</feature>
<protein>
    <recommendedName>
        <fullName evidence="4">Helix-turn-helix domain-containing protein</fullName>
    </recommendedName>
</protein>
<evidence type="ECO:0000313" key="3">
    <source>
        <dbReference type="Proteomes" id="UP000597617"/>
    </source>
</evidence>
<accession>A0ABS0IMG5</accession>
<name>A0ABS0IMG5_9BACT</name>
<reference evidence="2 3" key="1">
    <citation type="submission" date="2020-11" db="EMBL/GenBank/DDBJ databases">
        <authorList>
            <person name="Kim M.K."/>
        </authorList>
    </citation>
    <scope>NUCLEOTIDE SEQUENCE [LARGE SCALE GENOMIC DNA]</scope>
    <source>
        <strain evidence="2 3">BT683</strain>
    </source>
</reference>
<dbReference type="Proteomes" id="UP000597617">
    <property type="component" value="Unassembled WGS sequence"/>
</dbReference>
<sequence>MKTIEKQGAYYAPTFTDLFVLPENPEVSRPSASWPEEQSPRSMFERFFGGPMNPLPPFSAEDVFLGQERWLRKFFSQAELGQRLNIPVSDVEQAIVAHFETARRLYDDYQRSVVEPGPGEQRPYVPGDGTDSEPSPQTFFSNENTTENGR</sequence>
<dbReference type="RefSeq" id="WP_196283883.1">
    <property type="nucleotide sequence ID" value="NZ_JADQDQ010000013.1"/>
</dbReference>
<feature type="region of interest" description="Disordered" evidence="1">
    <location>
        <begin position="110"/>
        <end position="150"/>
    </location>
</feature>
<evidence type="ECO:0000256" key="1">
    <source>
        <dbReference type="SAM" id="MobiDB-lite"/>
    </source>
</evidence>
<proteinExistence type="predicted"/>
<organism evidence="2 3">
    <name type="scientific">Hymenobacter jeongseonensis</name>
    <dbReference type="NCBI Taxonomy" id="2791027"/>
    <lineage>
        <taxon>Bacteria</taxon>
        <taxon>Pseudomonadati</taxon>
        <taxon>Bacteroidota</taxon>
        <taxon>Cytophagia</taxon>
        <taxon>Cytophagales</taxon>
        <taxon>Hymenobacteraceae</taxon>
        <taxon>Hymenobacter</taxon>
    </lineage>
</organism>
<evidence type="ECO:0000313" key="2">
    <source>
        <dbReference type="EMBL" id="MBF9239533.1"/>
    </source>
</evidence>
<dbReference type="EMBL" id="JADQDQ010000013">
    <property type="protein sequence ID" value="MBF9239533.1"/>
    <property type="molecule type" value="Genomic_DNA"/>
</dbReference>